<reference evidence="2" key="1">
    <citation type="submission" date="2023-06" db="EMBL/GenBank/DDBJ databases">
        <title>Genome-scale phylogeny and comparative genomics of the fungal order Sordariales.</title>
        <authorList>
            <consortium name="Lawrence Berkeley National Laboratory"/>
            <person name="Hensen N."/>
            <person name="Bonometti L."/>
            <person name="Westerberg I."/>
            <person name="Brannstrom I.O."/>
            <person name="Guillou S."/>
            <person name="Cros-Aarteil S."/>
            <person name="Calhoun S."/>
            <person name="Haridas S."/>
            <person name="Kuo A."/>
            <person name="Mondo S."/>
            <person name="Pangilinan J."/>
            <person name="Riley R."/>
            <person name="Labutti K."/>
            <person name="Andreopoulos B."/>
            <person name="Lipzen A."/>
            <person name="Chen C."/>
            <person name="Yanf M."/>
            <person name="Daum C."/>
            <person name="Ng V."/>
            <person name="Clum A."/>
            <person name="Steindorff A."/>
            <person name="Ohm R."/>
            <person name="Martin F."/>
            <person name="Silar P."/>
            <person name="Natvig D."/>
            <person name="Lalanne C."/>
            <person name="Gautier V."/>
            <person name="Ament-Velasquez S.L."/>
            <person name="Kruys A."/>
            <person name="Hutchinson M.I."/>
            <person name="Powell A.J."/>
            <person name="Barry K."/>
            <person name="Miller A.N."/>
            <person name="Grigoriev I.V."/>
            <person name="Debuchy R."/>
            <person name="Gladieux P."/>
            <person name="Thoren M.H."/>
            <person name="Johannesson H."/>
        </authorList>
    </citation>
    <scope>NUCLEOTIDE SEQUENCE</scope>
    <source>
        <strain evidence="2">8032-3</strain>
    </source>
</reference>
<proteinExistence type="predicted"/>
<feature type="compositionally biased region" description="Low complexity" evidence="1">
    <location>
        <begin position="77"/>
        <end position="90"/>
    </location>
</feature>
<evidence type="ECO:0000313" key="2">
    <source>
        <dbReference type="EMBL" id="KAK1763192.1"/>
    </source>
</evidence>
<keyword evidence="3" id="KW-1185">Reference proteome</keyword>
<dbReference type="Proteomes" id="UP001244011">
    <property type="component" value="Unassembled WGS sequence"/>
</dbReference>
<comment type="caution">
    <text evidence="2">The sequence shown here is derived from an EMBL/GenBank/DDBJ whole genome shotgun (WGS) entry which is preliminary data.</text>
</comment>
<name>A0AAJ0BUB3_9PEZI</name>
<dbReference type="GeneID" id="85316057"/>
<sequence length="305" mass="33339">MNSGIFIAAQMGQNVVSILSAPFSTLYPSRPGLKPFDVTTFVPAVLSAQHQRDLHAYEDKDIEMSTSGFDSRRSRTLSESSISSTPSIFDRSGDSDSDATSATGEESGSDDVVSEEIAASGGSLAEARVAINWQEHFYVSELGCLGVHRDYNNYCFRKAGYRLAACSWHLVPFDDGYESASSPGVPTLALTTPDGLVFGLEDGAAEYEEEEAEEEEWEEDSWSREVGVDGHGLMFVKRDAQNEVLRGCLSPLQVCTWQKLAVPSLFSTGSGPQLKLETPEGEVFYLDDLAYYPGESCWADLDEED</sequence>
<evidence type="ECO:0000313" key="3">
    <source>
        <dbReference type="Proteomes" id="UP001244011"/>
    </source>
</evidence>
<feature type="region of interest" description="Disordered" evidence="1">
    <location>
        <begin position="68"/>
        <end position="114"/>
    </location>
</feature>
<gene>
    <name evidence="2" type="ORF">QBC33DRAFT_623022</name>
</gene>
<dbReference type="RefSeq" id="XP_060279405.1">
    <property type="nucleotide sequence ID" value="XM_060432870.1"/>
</dbReference>
<accession>A0AAJ0BUB3</accession>
<organism evidence="2 3">
    <name type="scientific">Phialemonium atrogriseum</name>
    <dbReference type="NCBI Taxonomy" id="1093897"/>
    <lineage>
        <taxon>Eukaryota</taxon>
        <taxon>Fungi</taxon>
        <taxon>Dikarya</taxon>
        <taxon>Ascomycota</taxon>
        <taxon>Pezizomycotina</taxon>
        <taxon>Sordariomycetes</taxon>
        <taxon>Sordariomycetidae</taxon>
        <taxon>Cephalothecales</taxon>
        <taxon>Cephalothecaceae</taxon>
        <taxon>Phialemonium</taxon>
    </lineage>
</organism>
<dbReference type="EMBL" id="MU839029">
    <property type="protein sequence ID" value="KAK1763192.1"/>
    <property type="molecule type" value="Genomic_DNA"/>
</dbReference>
<protein>
    <submittedName>
        <fullName evidence="2">Uncharacterized protein</fullName>
    </submittedName>
</protein>
<dbReference type="AlphaFoldDB" id="A0AAJ0BUB3"/>
<evidence type="ECO:0000256" key="1">
    <source>
        <dbReference type="SAM" id="MobiDB-lite"/>
    </source>
</evidence>